<evidence type="ECO:0000313" key="2">
    <source>
        <dbReference type="EMBL" id="QIP05508.1"/>
    </source>
</evidence>
<dbReference type="InterPro" id="IPR029058">
    <property type="entry name" value="AB_hydrolase_fold"/>
</dbReference>
<dbReference type="AlphaFoldDB" id="A0A6G8ZZC1"/>
<dbReference type="GO" id="GO:0016787">
    <property type="term" value="F:hydrolase activity"/>
    <property type="evidence" value="ECO:0007669"/>
    <property type="project" value="UniProtKB-KW"/>
</dbReference>
<dbReference type="RefSeq" id="WP_166466848.1">
    <property type="nucleotide sequence ID" value="NZ_CP050066.2"/>
</dbReference>
<name>A0A6G8ZZC1_9BRAD</name>
<dbReference type="SUPFAM" id="SSF53474">
    <property type="entry name" value="alpha/beta-Hydrolases"/>
    <property type="match status" value="1"/>
</dbReference>
<protein>
    <submittedName>
        <fullName evidence="2">Alpha/beta fold hydrolase</fullName>
    </submittedName>
</protein>
<dbReference type="InterPro" id="IPR050261">
    <property type="entry name" value="FrsA_esterase"/>
</dbReference>
<evidence type="ECO:0000313" key="3">
    <source>
        <dbReference type="Proteomes" id="UP000500895"/>
    </source>
</evidence>
<dbReference type="InterPro" id="IPR022742">
    <property type="entry name" value="Hydrolase_4"/>
</dbReference>
<reference evidence="2 3" key="1">
    <citation type="journal article" date="2020" name="Int. J. Syst. Evol. Microbiol.">
        <title>Description and complete genome sequences of Bradyrhizobium symbiodeficiens sp. nov., a non-symbiotic bacterium associated with legumes native to Canada.</title>
        <authorList>
            <person name="Bromfield E.S.P."/>
            <person name="Cloutier S."/>
            <person name="Nguyen H.D.T."/>
        </authorList>
    </citation>
    <scope>NUCLEOTIDE SEQUENCE [LARGE SCALE GENOMIC DNA]</scope>
    <source>
        <strain evidence="2 3">101S1MB</strain>
    </source>
</reference>
<proteinExistence type="predicted"/>
<feature type="domain" description="Serine aminopeptidase S33" evidence="1">
    <location>
        <begin position="44"/>
        <end position="158"/>
    </location>
</feature>
<sequence length="301" mass="33161">MTGAFNERAINFGRSASLMGILSRPSAEMPIRGPAVVLLNTGIAHRVGHHRMYVTMARELAALGHIVFRFDFSGIGDSAPRGGTLNPIDAHQADLGEALDWLTTSCDVNEVILVGLCMGAEIALRFGHSDPRVSGLVLLDPEIPPTARFYANYTRRRLMRLNSWLSFFRGRGLVWDGLVARTRSAFRGAASQVESAGRQSIHGELGQLYLRTFERKMNVLIVVAGQSLEGRYRDQLFDAFPDIPLRGWISLEYFDQADHTFTSGNIRSALQALILRWIDALPAPVSPSLPQISSGEVVCAR</sequence>
<dbReference type="Pfam" id="PF12146">
    <property type="entry name" value="Hydrolase_4"/>
    <property type="match status" value="1"/>
</dbReference>
<dbReference type="EMBL" id="CP050066">
    <property type="protein sequence ID" value="QIP05508.1"/>
    <property type="molecule type" value="Genomic_DNA"/>
</dbReference>
<keyword evidence="2" id="KW-0378">Hydrolase</keyword>
<dbReference type="PANTHER" id="PTHR22946">
    <property type="entry name" value="DIENELACTONE HYDROLASE DOMAIN-CONTAINING PROTEIN-RELATED"/>
    <property type="match status" value="1"/>
</dbReference>
<dbReference type="Gene3D" id="3.40.50.1820">
    <property type="entry name" value="alpha/beta hydrolase"/>
    <property type="match status" value="1"/>
</dbReference>
<evidence type="ECO:0000259" key="1">
    <source>
        <dbReference type="Pfam" id="PF12146"/>
    </source>
</evidence>
<organism evidence="2 3">
    <name type="scientific">Bradyrhizobium symbiodeficiens</name>
    <dbReference type="NCBI Taxonomy" id="1404367"/>
    <lineage>
        <taxon>Bacteria</taxon>
        <taxon>Pseudomonadati</taxon>
        <taxon>Pseudomonadota</taxon>
        <taxon>Alphaproteobacteria</taxon>
        <taxon>Hyphomicrobiales</taxon>
        <taxon>Nitrobacteraceae</taxon>
        <taxon>Bradyrhizobium</taxon>
    </lineage>
</organism>
<gene>
    <name evidence="2" type="ORF">HAV00_04235</name>
</gene>
<dbReference type="Proteomes" id="UP000500895">
    <property type="component" value="Chromosome"/>
</dbReference>
<accession>A0A6G8ZZC1</accession>